<feature type="domain" description="RING-type" evidence="20">
    <location>
        <begin position="287"/>
        <end position="325"/>
    </location>
</feature>
<evidence type="ECO:0000256" key="1">
    <source>
        <dbReference type="ARBA" id="ARBA00000900"/>
    </source>
</evidence>
<dbReference type="PROSITE" id="PS50089">
    <property type="entry name" value="ZF_RING_2"/>
    <property type="match status" value="1"/>
</dbReference>
<evidence type="ECO:0000256" key="5">
    <source>
        <dbReference type="ARBA" id="ARBA00012483"/>
    </source>
</evidence>
<evidence type="ECO:0000256" key="12">
    <source>
        <dbReference type="ARBA" id="ARBA00022786"/>
    </source>
</evidence>
<keyword evidence="13" id="KW-0862">Zinc</keyword>
<dbReference type="CDD" id="cd16527">
    <property type="entry name" value="RING-HC_PEX10"/>
    <property type="match status" value="1"/>
</dbReference>
<keyword evidence="16" id="KW-0472">Membrane</keyword>
<dbReference type="Proteomes" id="UP000196158">
    <property type="component" value="Unassembled WGS sequence"/>
</dbReference>
<evidence type="ECO:0000256" key="11">
    <source>
        <dbReference type="ARBA" id="ARBA00022771"/>
    </source>
</evidence>
<dbReference type="SUPFAM" id="SSF57850">
    <property type="entry name" value="RING/U-box"/>
    <property type="match status" value="1"/>
</dbReference>
<reference evidence="21 22" key="1">
    <citation type="submission" date="2017-04" db="EMBL/GenBank/DDBJ databases">
        <authorList>
            <person name="Afonso C.L."/>
            <person name="Miller P.J."/>
            <person name="Scott M.A."/>
            <person name="Spackman E."/>
            <person name="Goraichik I."/>
            <person name="Dimitrov K.M."/>
            <person name="Suarez D.L."/>
            <person name="Swayne D.E."/>
        </authorList>
    </citation>
    <scope>NUCLEOTIDE SEQUENCE [LARGE SCALE GENOMIC DNA]</scope>
</reference>
<protein>
    <recommendedName>
        <fullName evidence="5">RING-type E3 ubiquitin transferase</fullName>
        <ecNumber evidence="5">2.3.2.27</ecNumber>
    </recommendedName>
    <alternativeName>
        <fullName evidence="18">Peroxin-10</fullName>
    </alternativeName>
</protein>
<dbReference type="GO" id="GO:0061630">
    <property type="term" value="F:ubiquitin protein ligase activity"/>
    <property type="evidence" value="ECO:0007669"/>
    <property type="project" value="UniProtKB-EC"/>
</dbReference>
<keyword evidence="22" id="KW-1185">Reference proteome</keyword>
<dbReference type="STRING" id="1789683.A0A1X7R9X8"/>
<dbReference type="InterPro" id="IPR017907">
    <property type="entry name" value="Znf_RING_CS"/>
</dbReference>
<sequence>MATETKEDSTQGKNLLHLADAASIVQANQKDTQIETILNGKLTELLTLLKGQLFTNLYRKHISIASKLLYFALTTLIGKKTLGEEYVDIFIVNKKNKGLVKRYQRLLFIFGYTLGPYLIQKLISLWKRHYQTLKEEEDNENNSEEIPWETITNGLLDIHMLIFYFKGAYYDASRRISGIRYVTGHRITDDEKRIRERNSKTYKILGSVLLLQSISNYMPMVKSLTKLLTKSIFKQSVNDTNINSLDQSYRNEKLGIIKGVPDETKSHHIDLSDKDSFKFIPESSRKCILCLSDMIDPGCAPCGHIYCWKCIINWCKEKEECPLCRQTCKPQQVIPLK</sequence>
<dbReference type="GO" id="GO:0016562">
    <property type="term" value="P:protein import into peroxisome matrix, receptor recycling"/>
    <property type="evidence" value="ECO:0007669"/>
    <property type="project" value="UniProtKB-ARBA"/>
</dbReference>
<keyword evidence="7" id="KW-0962">Peroxisome biogenesis</keyword>
<evidence type="ECO:0000256" key="2">
    <source>
        <dbReference type="ARBA" id="ARBA00004585"/>
    </source>
</evidence>
<dbReference type="EMBL" id="FXLY01000011">
    <property type="protein sequence ID" value="SMN22269.1"/>
    <property type="molecule type" value="Genomic_DNA"/>
</dbReference>
<evidence type="ECO:0000256" key="16">
    <source>
        <dbReference type="ARBA" id="ARBA00023136"/>
    </source>
</evidence>
<evidence type="ECO:0000256" key="17">
    <source>
        <dbReference type="ARBA" id="ARBA00023140"/>
    </source>
</evidence>
<comment type="similarity">
    <text evidence="4">Belongs to the pex2/pex10/pex12 family.</text>
</comment>
<comment type="pathway">
    <text evidence="3">Protein modification; protein ubiquitination.</text>
</comment>
<dbReference type="OrthoDB" id="6270329at2759"/>
<dbReference type="InterPro" id="IPR013083">
    <property type="entry name" value="Znf_RING/FYVE/PHD"/>
</dbReference>
<dbReference type="EC" id="2.3.2.27" evidence="5"/>
<dbReference type="PANTHER" id="PTHR23350:SF0">
    <property type="entry name" value="PEROXISOME BIOGENESIS FACTOR 10"/>
    <property type="match status" value="1"/>
</dbReference>
<keyword evidence="9" id="KW-0812">Transmembrane</keyword>
<evidence type="ECO:0000313" key="21">
    <source>
        <dbReference type="EMBL" id="SMN22269.1"/>
    </source>
</evidence>
<evidence type="ECO:0000259" key="20">
    <source>
        <dbReference type="PROSITE" id="PS50089"/>
    </source>
</evidence>
<dbReference type="GO" id="GO:0005778">
    <property type="term" value="C:peroxisomal membrane"/>
    <property type="evidence" value="ECO:0007669"/>
    <property type="project" value="UniProtKB-SubCell"/>
</dbReference>
<keyword evidence="21" id="KW-0436">Ligase</keyword>
<dbReference type="InterPro" id="IPR025654">
    <property type="entry name" value="PEX2/10"/>
</dbReference>
<evidence type="ECO:0000313" key="22">
    <source>
        <dbReference type="Proteomes" id="UP000196158"/>
    </source>
</evidence>
<keyword evidence="11 19" id="KW-0863">Zinc-finger</keyword>
<dbReference type="PANTHER" id="PTHR23350">
    <property type="entry name" value="PEROXISOME ASSEMBLY PROTEIN 10"/>
    <property type="match status" value="1"/>
</dbReference>
<dbReference type="AlphaFoldDB" id="A0A1X7R9X8"/>
<dbReference type="InterPro" id="IPR006845">
    <property type="entry name" value="Pex_N"/>
</dbReference>
<keyword evidence="10" id="KW-0479">Metal-binding</keyword>
<keyword evidence="17" id="KW-0576">Peroxisome</keyword>
<keyword evidence="12" id="KW-0833">Ubl conjugation pathway</keyword>
<proteinExistence type="inferred from homology"/>
<dbReference type="PROSITE" id="PS00518">
    <property type="entry name" value="ZF_RING_1"/>
    <property type="match status" value="1"/>
</dbReference>
<evidence type="ECO:0000256" key="18">
    <source>
        <dbReference type="ARBA" id="ARBA00041230"/>
    </source>
</evidence>
<keyword evidence="8" id="KW-0808">Transferase</keyword>
<evidence type="ECO:0000256" key="14">
    <source>
        <dbReference type="ARBA" id="ARBA00022927"/>
    </source>
</evidence>
<dbReference type="SMART" id="SM00184">
    <property type="entry name" value="RING"/>
    <property type="match status" value="1"/>
</dbReference>
<evidence type="ECO:0000256" key="15">
    <source>
        <dbReference type="ARBA" id="ARBA00022989"/>
    </source>
</evidence>
<keyword evidence="6" id="KW-0813">Transport</keyword>
<dbReference type="Pfam" id="PF04757">
    <property type="entry name" value="Pex2_Pex12"/>
    <property type="match status" value="1"/>
</dbReference>
<gene>
    <name evidence="21" type="ORF">KASA_0H00473G</name>
</gene>
<comment type="subcellular location">
    <subcellularLocation>
        <location evidence="2">Peroxisome membrane</location>
        <topology evidence="2">Multi-pass membrane protein</topology>
    </subcellularLocation>
</comment>
<dbReference type="GO" id="GO:0008270">
    <property type="term" value="F:zinc ion binding"/>
    <property type="evidence" value="ECO:0007669"/>
    <property type="project" value="UniProtKB-KW"/>
</dbReference>
<dbReference type="Pfam" id="PF13639">
    <property type="entry name" value="zf-RING_2"/>
    <property type="match status" value="1"/>
</dbReference>
<dbReference type="InterPro" id="IPR001841">
    <property type="entry name" value="Znf_RING"/>
</dbReference>
<evidence type="ECO:0000256" key="19">
    <source>
        <dbReference type="PROSITE-ProRule" id="PRU00175"/>
    </source>
</evidence>
<name>A0A1X7R9X8_9SACH</name>
<evidence type="ECO:0000256" key="10">
    <source>
        <dbReference type="ARBA" id="ARBA00022723"/>
    </source>
</evidence>
<evidence type="ECO:0000256" key="4">
    <source>
        <dbReference type="ARBA" id="ARBA00008704"/>
    </source>
</evidence>
<evidence type="ECO:0000256" key="7">
    <source>
        <dbReference type="ARBA" id="ARBA00022593"/>
    </source>
</evidence>
<dbReference type="GO" id="GO:0016874">
    <property type="term" value="F:ligase activity"/>
    <property type="evidence" value="ECO:0007669"/>
    <property type="project" value="UniProtKB-KW"/>
</dbReference>
<evidence type="ECO:0000256" key="6">
    <source>
        <dbReference type="ARBA" id="ARBA00022448"/>
    </source>
</evidence>
<comment type="catalytic activity">
    <reaction evidence="1">
        <text>S-ubiquitinyl-[E2 ubiquitin-conjugating enzyme]-L-cysteine + [acceptor protein]-L-lysine = [E2 ubiquitin-conjugating enzyme]-L-cysteine + N(6)-ubiquitinyl-[acceptor protein]-L-lysine.</text>
        <dbReference type="EC" id="2.3.2.27"/>
    </reaction>
</comment>
<dbReference type="Gene3D" id="3.30.40.10">
    <property type="entry name" value="Zinc/RING finger domain, C3HC4 (zinc finger)"/>
    <property type="match status" value="1"/>
</dbReference>
<keyword evidence="14" id="KW-0653">Protein transport</keyword>
<evidence type="ECO:0000256" key="8">
    <source>
        <dbReference type="ARBA" id="ARBA00022679"/>
    </source>
</evidence>
<dbReference type="GO" id="GO:0016567">
    <property type="term" value="P:protein ubiquitination"/>
    <property type="evidence" value="ECO:0007669"/>
    <property type="project" value="UniProtKB-ARBA"/>
</dbReference>
<evidence type="ECO:0000256" key="13">
    <source>
        <dbReference type="ARBA" id="ARBA00022833"/>
    </source>
</evidence>
<organism evidence="21 22">
    <name type="scientific">Maudiozyma saulgeensis</name>
    <dbReference type="NCBI Taxonomy" id="1789683"/>
    <lineage>
        <taxon>Eukaryota</taxon>
        <taxon>Fungi</taxon>
        <taxon>Dikarya</taxon>
        <taxon>Ascomycota</taxon>
        <taxon>Saccharomycotina</taxon>
        <taxon>Saccharomycetes</taxon>
        <taxon>Saccharomycetales</taxon>
        <taxon>Saccharomycetaceae</taxon>
        <taxon>Maudiozyma</taxon>
    </lineage>
</organism>
<evidence type="ECO:0000256" key="3">
    <source>
        <dbReference type="ARBA" id="ARBA00004906"/>
    </source>
</evidence>
<accession>A0A1X7R9X8</accession>
<keyword evidence="15" id="KW-1133">Transmembrane helix</keyword>
<evidence type="ECO:0000256" key="9">
    <source>
        <dbReference type="ARBA" id="ARBA00022692"/>
    </source>
</evidence>